<dbReference type="Proteomes" id="UP001054945">
    <property type="component" value="Unassembled WGS sequence"/>
</dbReference>
<accession>A0AAV4PZD4</accession>
<comment type="caution">
    <text evidence="2">The sequence shown here is derived from an EMBL/GenBank/DDBJ whole genome shotgun (WGS) entry which is preliminary data.</text>
</comment>
<dbReference type="EMBL" id="BPLR01005340">
    <property type="protein sequence ID" value="GIY01574.1"/>
    <property type="molecule type" value="Genomic_DNA"/>
</dbReference>
<gene>
    <name evidence="2" type="ORF">CEXT_593621</name>
</gene>
<organism evidence="2 3">
    <name type="scientific">Caerostris extrusa</name>
    <name type="common">Bark spider</name>
    <name type="synonym">Caerostris bankana</name>
    <dbReference type="NCBI Taxonomy" id="172846"/>
    <lineage>
        <taxon>Eukaryota</taxon>
        <taxon>Metazoa</taxon>
        <taxon>Ecdysozoa</taxon>
        <taxon>Arthropoda</taxon>
        <taxon>Chelicerata</taxon>
        <taxon>Arachnida</taxon>
        <taxon>Araneae</taxon>
        <taxon>Araneomorphae</taxon>
        <taxon>Entelegynae</taxon>
        <taxon>Araneoidea</taxon>
        <taxon>Araneidae</taxon>
        <taxon>Caerostris</taxon>
    </lineage>
</organism>
<feature type="compositionally biased region" description="Basic and acidic residues" evidence="1">
    <location>
        <begin position="1"/>
        <end position="10"/>
    </location>
</feature>
<feature type="compositionally biased region" description="Basic and acidic residues" evidence="1">
    <location>
        <begin position="78"/>
        <end position="89"/>
    </location>
</feature>
<evidence type="ECO:0000256" key="1">
    <source>
        <dbReference type="SAM" id="MobiDB-lite"/>
    </source>
</evidence>
<dbReference type="AlphaFoldDB" id="A0AAV4PZD4"/>
<protein>
    <submittedName>
        <fullName evidence="2">Uncharacterized protein</fullName>
    </submittedName>
</protein>
<evidence type="ECO:0000313" key="3">
    <source>
        <dbReference type="Proteomes" id="UP001054945"/>
    </source>
</evidence>
<feature type="region of interest" description="Disordered" evidence="1">
    <location>
        <begin position="1"/>
        <end position="89"/>
    </location>
</feature>
<proteinExistence type="predicted"/>
<keyword evidence="3" id="KW-1185">Reference proteome</keyword>
<name>A0AAV4PZD4_CAEEX</name>
<reference evidence="2 3" key="1">
    <citation type="submission" date="2021-06" db="EMBL/GenBank/DDBJ databases">
        <title>Caerostris extrusa draft genome.</title>
        <authorList>
            <person name="Kono N."/>
            <person name="Arakawa K."/>
        </authorList>
    </citation>
    <scope>NUCLEOTIDE SEQUENCE [LARGE SCALE GENOMIC DNA]</scope>
</reference>
<sequence>MPTDQREDSKTTAIPGRQKPYHPPDGGHINSGSDSSICKLPRKEEQCRLTSPGVRGNIRGDIKSRASRWSHRMNINEGKGRDAGGPRKR</sequence>
<evidence type="ECO:0000313" key="2">
    <source>
        <dbReference type="EMBL" id="GIY01574.1"/>
    </source>
</evidence>